<feature type="region of interest" description="Disordered" evidence="2">
    <location>
        <begin position="138"/>
        <end position="159"/>
    </location>
</feature>
<evidence type="ECO:0000256" key="1">
    <source>
        <dbReference type="ARBA" id="ARBA00038101"/>
    </source>
</evidence>
<evidence type="ECO:0000313" key="3">
    <source>
        <dbReference type="EMBL" id="KAJ8600731.1"/>
    </source>
</evidence>
<evidence type="ECO:0008006" key="5">
    <source>
        <dbReference type="Google" id="ProtNLM"/>
    </source>
</evidence>
<dbReference type="AlphaFoldDB" id="A0AAD7U9E4"/>
<dbReference type="InterPro" id="IPR050767">
    <property type="entry name" value="Sel1_AlgK"/>
</dbReference>
<name>A0AAD7U9E4_9STRA</name>
<dbReference type="Pfam" id="PF08238">
    <property type="entry name" value="Sel1"/>
    <property type="match status" value="3"/>
</dbReference>
<dbReference type="InterPro" id="IPR006597">
    <property type="entry name" value="Sel1-like"/>
</dbReference>
<evidence type="ECO:0000256" key="2">
    <source>
        <dbReference type="SAM" id="MobiDB-lite"/>
    </source>
</evidence>
<dbReference type="InterPro" id="IPR011990">
    <property type="entry name" value="TPR-like_helical_dom_sf"/>
</dbReference>
<sequence>MRLEEAVRVRDIQSASDAQAQRGDGRAAFNAGLMRARGVGCEPDRALALKWLIKAANKGVVKAQTQLAYLYATGRGGATRNDAEAMRWYQAAAEAGDVDALYKLGGMYKQGLGSERDNEAAVRCWSEAAAAGHVKAAERLRTMAPRPDEVDDQQPGQRRRGRGSLAWLCCSCMRRYRGPPNDEYPKRTTTQSPLVEPLLDAQPTLVGQEDEDSTENAENDKPDDSAVSL</sequence>
<protein>
    <recommendedName>
        <fullName evidence="5">Sel1 repeat family protein</fullName>
    </recommendedName>
</protein>
<dbReference type="PANTHER" id="PTHR11102:SF160">
    <property type="entry name" value="ERAD-ASSOCIATED E3 UBIQUITIN-PROTEIN LIGASE COMPONENT HRD3"/>
    <property type="match status" value="1"/>
</dbReference>
<dbReference type="SMART" id="SM00671">
    <property type="entry name" value="SEL1"/>
    <property type="match status" value="3"/>
</dbReference>
<dbReference type="SUPFAM" id="SSF81901">
    <property type="entry name" value="HCP-like"/>
    <property type="match status" value="1"/>
</dbReference>
<proteinExistence type="inferred from homology"/>
<feature type="compositionally biased region" description="Acidic residues" evidence="2">
    <location>
        <begin position="208"/>
        <end position="217"/>
    </location>
</feature>
<feature type="compositionally biased region" description="Basic and acidic residues" evidence="2">
    <location>
        <begin position="218"/>
        <end position="229"/>
    </location>
</feature>
<dbReference type="Gene3D" id="1.25.40.10">
    <property type="entry name" value="Tetratricopeptide repeat domain"/>
    <property type="match status" value="1"/>
</dbReference>
<gene>
    <name evidence="3" type="ORF">CTAYLR_003907</name>
</gene>
<accession>A0AAD7U9E4</accession>
<comment type="similarity">
    <text evidence="1">Belongs to the sel-1 family.</text>
</comment>
<organism evidence="3 4">
    <name type="scientific">Chrysophaeum taylorii</name>
    <dbReference type="NCBI Taxonomy" id="2483200"/>
    <lineage>
        <taxon>Eukaryota</taxon>
        <taxon>Sar</taxon>
        <taxon>Stramenopiles</taxon>
        <taxon>Ochrophyta</taxon>
        <taxon>Pelagophyceae</taxon>
        <taxon>Pelagomonadales</taxon>
        <taxon>Pelagomonadaceae</taxon>
        <taxon>Chrysophaeum</taxon>
    </lineage>
</organism>
<evidence type="ECO:0000313" key="4">
    <source>
        <dbReference type="Proteomes" id="UP001230188"/>
    </source>
</evidence>
<feature type="region of interest" description="Disordered" evidence="2">
    <location>
        <begin position="179"/>
        <end position="229"/>
    </location>
</feature>
<keyword evidence="4" id="KW-1185">Reference proteome</keyword>
<reference evidence="3" key="1">
    <citation type="submission" date="2023-01" db="EMBL/GenBank/DDBJ databases">
        <title>Metagenome sequencing of chrysophaentin producing Chrysophaeum taylorii.</title>
        <authorList>
            <person name="Davison J."/>
            <person name="Bewley C."/>
        </authorList>
    </citation>
    <scope>NUCLEOTIDE SEQUENCE</scope>
    <source>
        <strain evidence="3">NIES-1699</strain>
    </source>
</reference>
<dbReference type="Proteomes" id="UP001230188">
    <property type="component" value="Unassembled WGS sequence"/>
</dbReference>
<dbReference type="PANTHER" id="PTHR11102">
    <property type="entry name" value="SEL-1-LIKE PROTEIN"/>
    <property type="match status" value="1"/>
</dbReference>
<dbReference type="EMBL" id="JAQMWT010000480">
    <property type="protein sequence ID" value="KAJ8600731.1"/>
    <property type="molecule type" value="Genomic_DNA"/>
</dbReference>
<comment type="caution">
    <text evidence="3">The sequence shown here is derived from an EMBL/GenBank/DDBJ whole genome shotgun (WGS) entry which is preliminary data.</text>
</comment>